<dbReference type="RefSeq" id="WP_380020125.1">
    <property type="nucleotide sequence ID" value="NZ_JBHSHD010000007.1"/>
</dbReference>
<evidence type="ECO:0000256" key="1">
    <source>
        <dbReference type="SAM" id="Phobius"/>
    </source>
</evidence>
<keyword evidence="1" id="KW-0812">Transmembrane</keyword>
<organism evidence="2 3">
    <name type="scientific">Dokdonella ginsengisoli</name>
    <dbReference type="NCBI Taxonomy" id="363846"/>
    <lineage>
        <taxon>Bacteria</taxon>
        <taxon>Pseudomonadati</taxon>
        <taxon>Pseudomonadota</taxon>
        <taxon>Gammaproteobacteria</taxon>
        <taxon>Lysobacterales</taxon>
        <taxon>Rhodanobacteraceae</taxon>
        <taxon>Dokdonella</taxon>
    </lineage>
</organism>
<keyword evidence="1" id="KW-0472">Membrane</keyword>
<dbReference type="Proteomes" id="UP001595886">
    <property type="component" value="Unassembled WGS sequence"/>
</dbReference>
<feature type="transmembrane region" description="Helical" evidence="1">
    <location>
        <begin position="143"/>
        <end position="163"/>
    </location>
</feature>
<name>A0ABV9QSG2_9GAMM</name>
<evidence type="ECO:0000313" key="2">
    <source>
        <dbReference type="EMBL" id="MFC4820285.1"/>
    </source>
</evidence>
<comment type="caution">
    <text evidence="2">The sequence shown here is derived from an EMBL/GenBank/DDBJ whole genome shotgun (WGS) entry which is preliminary data.</text>
</comment>
<keyword evidence="3" id="KW-1185">Reference proteome</keyword>
<dbReference type="NCBIfam" id="NF038065">
    <property type="entry name" value="Pr6Pr"/>
    <property type="match status" value="1"/>
</dbReference>
<proteinExistence type="predicted"/>
<dbReference type="EMBL" id="JBHSHD010000007">
    <property type="protein sequence ID" value="MFC4820285.1"/>
    <property type="molecule type" value="Genomic_DNA"/>
</dbReference>
<feature type="transmembrane region" description="Helical" evidence="1">
    <location>
        <begin position="7"/>
        <end position="32"/>
    </location>
</feature>
<protein>
    <submittedName>
        <fullName evidence="2">Pr6Pr family membrane protein</fullName>
    </submittedName>
</protein>
<dbReference type="InterPro" id="IPR049713">
    <property type="entry name" value="Pr6Pr-like"/>
</dbReference>
<feature type="transmembrane region" description="Helical" evidence="1">
    <location>
        <begin position="113"/>
        <end position="131"/>
    </location>
</feature>
<accession>A0ABV9QSG2</accession>
<reference evidence="3" key="1">
    <citation type="journal article" date="2019" name="Int. J. Syst. Evol. Microbiol.">
        <title>The Global Catalogue of Microorganisms (GCM) 10K type strain sequencing project: providing services to taxonomists for standard genome sequencing and annotation.</title>
        <authorList>
            <consortium name="The Broad Institute Genomics Platform"/>
            <consortium name="The Broad Institute Genome Sequencing Center for Infectious Disease"/>
            <person name="Wu L."/>
            <person name="Ma J."/>
        </authorList>
    </citation>
    <scope>NUCLEOTIDE SEQUENCE [LARGE SCALE GENOMIC DNA]</scope>
    <source>
        <strain evidence="3">CCUG 30340</strain>
    </source>
</reference>
<sequence length="220" mass="23821">MSSSTRLLALGVAVVAWAALLAQYVLMLAGTWNDPGPWVATLRYFSFFTILSNLLVALTVTSALRSARRAGFFADAAVRGGVALCIGVTGLVYFFVLSATWAPTGAQWLVDKALHYVTPLAYLAWWLVAAGHGRLRWSDAPRWLLFPGVFLLWSLLHGAWTGWYPYPFLEVGALGYAAVLRNGVLVGVLFLALGLLLVALDRAMARRRAVLPAGAGDRAE</sequence>
<feature type="transmembrane region" description="Helical" evidence="1">
    <location>
        <begin position="183"/>
        <end position="200"/>
    </location>
</feature>
<feature type="transmembrane region" description="Helical" evidence="1">
    <location>
        <begin position="44"/>
        <end position="64"/>
    </location>
</feature>
<gene>
    <name evidence="2" type="ORF">ACFO6Q_08115</name>
</gene>
<evidence type="ECO:0000313" key="3">
    <source>
        <dbReference type="Proteomes" id="UP001595886"/>
    </source>
</evidence>
<feature type="transmembrane region" description="Helical" evidence="1">
    <location>
        <begin position="76"/>
        <end position="101"/>
    </location>
</feature>
<keyword evidence="1" id="KW-1133">Transmembrane helix</keyword>